<dbReference type="GO" id="GO:0008176">
    <property type="term" value="F:tRNA (guanine(46)-N7)-methyltransferase activity"/>
    <property type="evidence" value="ECO:0007669"/>
    <property type="project" value="UniProtKB-UniRule"/>
</dbReference>
<comment type="catalytic activity">
    <reaction evidence="1 7">
        <text>guanosine(46) in tRNA + S-adenosyl-L-methionine = N(7)-methylguanosine(46) in tRNA + S-adenosyl-L-homocysteine</text>
        <dbReference type="Rhea" id="RHEA:42708"/>
        <dbReference type="Rhea" id="RHEA-COMP:10188"/>
        <dbReference type="Rhea" id="RHEA-COMP:10189"/>
        <dbReference type="ChEBI" id="CHEBI:57856"/>
        <dbReference type="ChEBI" id="CHEBI:59789"/>
        <dbReference type="ChEBI" id="CHEBI:74269"/>
        <dbReference type="ChEBI" id="CHEBI:74480"/>
        <dbReference type="EC" id="2.1.1.33"/>
    </reaction>
</comment>
<evidence type="ECO:0000256" key="6">
    <source>
        <dbReference type="ARBA" id="ARBA00022694"/>
    </source>
</evidence>
<protein>
    <recommendedName>
        <fullName evidence="7">tRNA (guanine-N(7)-)-methyltransferase</fullName>
        <ecNumber evidence="7">2.1.1.33</ecNumber>
    </recommendedName>
    <alternativeName>
        <fullName evidence="7">tRNA (guanine(46)-N(7))-methyltransferase</fullName>
    </alternativeName>
    <alternativeName>
        <fullName evidence="7">tRNA(m7G46)-methyltransferase</fullName>
    </alternativeName>
</protein>
<dbReference type="InterPro" id="IPR003358">
    <property type="entry name" value="tRNA_(Gua-N-7)_MeTrfase_Trmb"/>
</dbReference>
<evidence type="ECO:0000256" key="4">
    <source>
        <dbReference type="ARBA" id="ARBA00022679"/>
    </source>
</evidence>
<evidence type="ECO:0000256" key="7">
    <source>
        <dbReference type="HAMAP-Rule" id="MF_01057"/>
    </source>
</evidence>
<comment type="similarity">
    <text evidence="7">Belongs to the class I-like SAM-binding methyltransferase superfamily. TrmB family.</text>
</comment>
<accession>A0A6C1U513</accession>
<feature type="binding site" evidence="7">
    <location>
        <position position="161"/>
    </location>
    <ligand>
        <name>substrate</name>
    </ligand>
</feature>
<dbReference type="HAMAP" id="MF_01057">
    <property type="entry name" value="tRNA_methyltr_TrmB"/>
    <property type="match status" value="1"/>
</dbReference>
<dbReference type="PROSITE" id="PS51625">
    <property type="entry name" value="SAM_MT_TRMB"/>
    <property type="match status" value="1"/>
</dbReference>
<comment type="caution">
    <text evidence="8">The sequence shown here is derived from an EMBL/GenBank/DDBJ whole genome shotgun (WGS) entry which is preliminary data.</text>
</comment>
<gene>
    <name evidence="7 8" type="primary">trmB</name>
    <name evidence="8" type="ORF">COM42_001940</name>
</gene>
<dbReference type="PANTHER" id="PTHR23417">
    <property type="entry name" value="3-DEOXY-D-MANNO-OCTULOSONIC-ACID TRANSFERASE/TRNA GUANINE-N 7 - -METHYLTRANSFERASE"/>
    <property type="match status" value="1"/>
</dbReference>
<evidence type="ECO:0000256" key="5">
    <source>
        <dbReference type="ARBA" id="ARBA00022691"/>
    </source>
</evidence>
<comment type="function">
    <text evidence="2 7">Catalyzes the formation of N(7)-methylguanine at position 46 (m7G46) in tRNA.</text>
</comment>
<keyword evidence="4 7" id="KW-0808">Transferase</keyword>
<evidence type="ECO:0000256" key="1">
    <source>
        <dbReference type="ARBA" id="ARBA00000142"/>
    </source>
</evidence>
<dbReference type="AlphaFoldDB" id="A0A6C1U513"/>
<name>A0A6C1U513_WOLPI</name>
<feature type="binding site" evidence="7">
    <location>
        <position position="125"/>
    </location>
    <ligand>
        <name>S-adenosyl-L-methionine</name>
        <dbReference type="ChEBI" id="CHEBI:59789"/>
    </ligand>
</feature>
<dbReference type="UniPathway" id="UPA00989"/>
<comment type="caution">
    <text evidence="7">Lacks conserved residue(s) required for the propagation of feature annotation.</text>
</comment>
<sequence>MLFKNSKWIRSFSRRSRLKPDVDEILEKYSIKNSKESIKKIVDLQKRIRVEIGFGNGENMLHQAFNEPDLLFIGCEPYLKGVSSLLKSIEAHSIKNILIWTEDARELIVNFPDHSVEKFFILFPDPWPKRSHNKRRLINTEFLNLLAKKILVTGEIFIATDHQDYAEWIELHIKQCNSLTYKEDSFANYTPTKYHKKALEYQRKIKFFKVSKLLA</sequence>
<dbReference type="SUPFAM" id="SSF53335">
    <property type="entry name" value="S-adenosyl-L-methionine-dependent methyltransferases"/>
    <property type="match status" value="1"/>
</dbReference>
<evidence type="ECO:0000256" key="2">
    <source>
        <dbReference type="ARBA" id="ARBA00003015"/>
    </source>
</evidence>
<feature type="binding site" evidence="7">
    <location>
        <position position="51"/>
    </location>
    <ligand>
        <name>S-adenosyl-L-methionine</name>
        <dbReference type="ChEBI" id="CHEBI:59789"/>
    </ligand>
</feature>
<evidence type="ECO:0000256" key="3">
    <source>
        <dbReference type="ARBA" id="ARBA00022603"/>
    </source>
</evidence>
<reference evidence="8" key="1">
    <citation type="submission" date="2019-07" db="EMBL/GenBank/DDBJ databases">
        <title>Genome assemblies of Wolbachia strains wAlbA and wAlbB in wild caught Aedes albopictus specimens.</title>
        <authorList>
            <person name="Kulkarni A."/>
            <person name="Yu W."/>
            <person name="Xue R.-D."/>
            <person name="Ma Y."/>
            <person name="Xu J."/>
        </authorList>
    </citation>
    <scope>NUCLEOTIDE SEQUENCE</scope>
    <source>
        <strain evidence="8">HN2016</strain>
    </source>
</reference>
<dbReference type="EC" id="2.1.1.33" evidence="7"/>
<keyword evidence="3 7" id="KW-0489">Methyltransferase</keyword>
<dbReference type="Proteomes" id="UP000218080">
    <property type="component" value="Unassembled WGS sequence"/>
</dbReference>
<feature type="binding site" evidence="7">
    <location>
        <position position="103"/>
    </location>
    <ligand>
        <name>S-adenosyl-L-methionine</name>
        <dbReference type="ChEBI" id="CHEBI:59789"/>
    </ligand>
</feature>
<dbReference type="Gene3D" id="3.40.50.150">
    <property type="entry name" value="Vaccinia Virus protein VP39"/>
    <property type="match status" value="1"/>
</dbReference>
<dbReference type="EMBL" id="NWVJ02000101">
    <property type="protein sequence ID" value="TVS97799.1"/>
    <property type="molecule type" value="Genomic_DNA"/>
</dbReference>
<proteinExistence type="inferred from homology"/>
<dbReference type="Pfam" id="PF02390">
    <property type="entry name" value="Methyltransf_4"/>
    <property type="match status" value="1"/>
</dbReference>
<dbReference type="InterPro" id="IPR029063">
    <property type="entry name" value="SAM-dependent_MTases_sf"/>
</dbReference>
<comment type="pathway">
    <text evidence="7">tRNA modification; N(7)-methylguanine-tRNA biosynthesis.</text>
</comment>
<dbReference type="PANTHER" id="PTHR23417:SF14">
    <property type="entry name" value="PENTACOTRIPEPTIDE-REPEAT REGION OF PRORP DOMAIN-CONTAINING PROTEIN"/>
    <property type="match status" value="1"/>
</dbReference>
<organism evidence="8">
    <name type="scientific">Wolbachia pipientis</name>
    <dbReference type="NCBI Taxonomy" id="955"/>
    <lineage>
        <taxon>Bacteria</taxon>
        <taxon>Pseudomonadati</taxon>
        <taxon>Pseudomonadota</taxon>
        <taxon>Alphaproteobacteria</taxon>
        <taxon>Rickettsiales</taxon>
        <taxon>Anaplasmataceae</taxon>
        <taxon>Wolbachieae</taxon>
        <taxon>Wolbachia</taxon>
    </lineage>
</organism>
<feature type="binding site" evidence="7">
    <location>
        <position position="129"/>
    </location>
    <ligand>
        <name>substrate</name>
    </ligand>
</feature>
<dbReference type="NCBIfam" id="TIGR00091">
    <property type="entry name" value="tRNA (guanosine(46)-N7)-methyltransferase TrmB"/>
    <property type="match status" value="1"/>
</dbReference>
<dbReference type="InterPro" id="IPR055361">
    <property type="entry name" value="tRNA_methyltr_TrmB_bact"/>
</dbReference>
<evidence type="ECO:0000313" key="8">
    <source>
        <dbReference type="EMBL" id="TVS97799.1"/>
    </source>
</evidence>
<keyword evidence="6 7" id="KW-0819">tRNA processing</keyword>
<feature type="binding site" evidence="7">
    <location>
        <position position="76"/>
    </location>
    <ligand>
        <name>S-adenosyl-L-methionine</name>
        <dbReference type="ChEBI" id="CHEBI:59789"/>
    </ligand>
</feature>
<dbReference type="GO" id="GO:0043527">
    <property type="term" value="C:tRNA methyltransferase complex"/>
    <property type="evidence" value="ECO:0007669"/>
    <property type="project" value="TreeGrafter"/>
</dbReference>
<keyword evidence="5 7" id="KW-0949">S-adenosyl-L-methionine</keyword>